<dbReference type="Pfam" id="PF11944">
    <property type="entry name" value="DUF3461"/>
    <property type="match status" value="1"/>
</dbReference>
<dbReference type="GeneID" id="69704264"/>
<dbReference type="NCBIfam" id="NF010213">
    <property type="entry name" value="PRK13677.1"/>
    <property type="match status" value="1"/>
</dbReference>
<dbReference type="KEGG" id="pshi:SAMEA2665130_2495"/>
<accession>A0A1A9B0R6</accession>
<protein>
    <submittedName>
        <fullName evidence="1">DUF3461 family protein</fullName>
    </submittedName>
</protein>
<reference evidence="1" key="1">
    <citation type="submission" date="2021-03" db="EMBL/GenBank/DDBJ databases">
        <title>Plesiomonas shigelloides zfcc0051, isolated from zebrafish feces.</title>
        <authorList>
            <person name="Vanderhoek Z."/>
            <person name="Gaulke C."/>
        </authorList>
    </citation>
    <scope>NUCLEOTIDE SEQUENCE</scope>
    <source>
        <strain evidence="1">Zfcc0051</strain>
    </source>
</reference>
<evidence type="ECO:0000313" key="1">
    <source>
        <dbReference type="EMBL" id="MBO1108625.1"/>
    </source>
</evidence>
<dbReference type="RefSeq" id="WP_039045872.1">
    <property type="nucleotide sequence ID" value="NZ_CP027852.1"/>
</dbReference>
<comment type="caution">
    <text evidence="1">The sequence shown here is derived from an EMBL/GenBank/DDBJ whole genome shotgun (WGS) entry which is preliminary data.</text>
</comment>
<evidence type="ECO:0000313" key="2">
    <source>
        <dbReference type="Proteomes" id="UP000664658"/>
    </source>
</evidence>
<gene>
    <name evidence="1" type="ORF">J2R62_10360</name>
</gene>
<name>A0A1A9B0R6_PLESH</name>
<sequence>MYENLKKLGITHPHEIDRYSLRQEADFDILKIYFQKEKGEFFAKSVKFKYPRPHKTLPVDGQPAHYQAVSEINPNLRFLLDELEHVTGNSSTSLTSAGRTLSEAELKQKILGDLRHLEKVVANKIAEIEADLEKLTAQR</sequence>
<organism evidence="1 2">
    <name type="scientific">Plesiomonas shigelloides</name>
    <name type="common">Aeromonas shigelloides</name>
    <dbReference type="NCBI Taxonomy" id="703"/>
    <lineage>
        <taxon>Bacteria</taxon>
        <taxon>Pseudomonadati</taxon>
        <taxon>Pseudomonadota</taxon>
        <taxon>Gammaproteobacteria</taxon>
        <taxon>Enterobacterales</taxon>
        <taxon>Enterobacteriaceae</taxon>
        <taxon>Plesiomonas</taxon>
    </lineage>
</organism>
<dbReference type="Proteomes" id="UP000664658">
    <property type="component" value="Unassembled WGS sequence"/>
</dbReference>
<dbReference type="EMBL" id="JAFNAA010000010">
    <property type="protein sequence ID" value="MBO1108625.1"/>
    <property type="molecule type" value="Genomic_DNA"/>
</dbReference>
<proteinExistence type="predicted"/>
<dbReference type="AlphaFoldDB" id="A0A1A9B0R6"/>
<dbReference type="InterPro" id="IPR020911">
    <property type="entry name" value="UPF0325"/>
</dbReference>